<dbReference type="Proteomes" id="UP000593713">
    <property type="component" value="Segment"/>
</dbReference>
<reference evidence="2 3" key="1">
    <citation type="submission" date="2020-07" db="EMBL/GenBank/DDBJ databases">
        <title>Taxonomic proposal: Crassvirales, a new order of highly abundant and diverse bacterial viruses.</title>
        <authorList>
            <person name="Shkoporov A.N."/>
            <person name="Stockdale S.R."/>
            <person name="Guerin E."/>
            <person name="Ross R.P."/>
            <person name="Hill C."/>
        </authorList>
    </citation>
    <scope>NUCLEOTIDE SEQUENCE [LARGE SCALE GENOMIC DNA]</scope>
</reference>
<feature type="region of interest" description="Disordered" evidence="1">
    <location>
        <begin position="152"/>
        <end position="181"/>
    </location>
</feature>
<dbReference type="GeneID" id="65130631"/>
<protein>
    <submittedName>
        <fullName evidence="2">Uncharacterized protein</fullName>
    </submittedName>
</protein>
<evidence type="ECO:0000313" key="3">
    <source>
        <dbReference type="Proteomes" id="UP000593713"/>
    </source>
</evidence>
<evidence type="ECO:0000256" key="1">
    <source>
        <dbReference type="SAM" id="MobiDB-lite"/>
    </source>
</evidence>
<dbReference type="EMBL" id="MT774396">
    <property type="protein sequence ID" value="QOR56781.1"/>
    <property type="molecule type" value="Genomic_DNA"/>
</dbReference>
<evidence type="ECO:0000313" key="2">
    <source>
        <dbReference type="EMBL" id="QOR56781.1"/>
    </source>
</evidence>
<organism evidence="2 3">
    <name type="scientific">uncultured phage cr53_1</name>
    <dbReference type="NCBI Taxonomy" id="2772080"/>
    <lineage>
        <taxon>Viruses</taxon>
        <taxon>Duplodnaviria</taxon>
        <taxon>Heunggongvirae</taxon>
        <taxon>Uroviricota</taxon>
        <taxon>Caudoviricetes</taxon>
        <taxon>Crassvirales</taxon>
        <taxon>Suoliviridae</taxon>
        <taxon>Loutivirinae</taxon>
        <taxon>Blohavirus</taxon>
        <taxon>Blohavirus americanus</taxon>
    </lineage>
</organism>
<dbReference type="RefSeq" id="YP_010112233.1">
    <property type="nucleotide sequence ID" value="NC_055889.1"/>
</dbReference>
<dbReference type="KEGG" id="vg:65130631"/>
<proteinExistence type="predicted"/>
<keyword evidence="3" id="KW-1185">Reference proteome</keyword>
<feature type="region of interest" description="Disordered" evidence="1">
    <location>
        <begin position="1"/>
        <end position="22"/>
    </location>
</feature>
<name>A0A7M1RS90_9CAUD</name>
<sequence>MKKILAKKNKRTGIKNHRSNKNKFRRSYKAYQIMTVSKKPGPSGVIKYDENGKVIEFVKWAGNKKQSEYTTKVAKDAMNENKSIKQSKKELIKNILMKAGYDPTIRYTRKEKKHFTRIVKNNMFTKPKGVTLTTEQIKEKIKADKLAKKSMQAKFDESVRNNPLTPKKGKQMAPSAAELSVKEKPNKRNFQYAIQRKCSNNDMKVYDFATGNFEASTRDEAKNKAAKLAKKYKKDTSFTGVTVKDIEGDNSITYYSRNKLLAA</sequence>
<accession>A0A7M1RS90</accession>